<dbReference type="PANTHER" id="PTHR46298:SF1">
    <property type="entry name" value="ANDROGLOBIN"/>
    <property type="match status" value="1"/>
</dbReference>
<feature type="compositionally biased region" description="Acidic residues" evidence="1">
    <location>
        <begin position="1218"/>
        <end position="1228"/>
    </location>
</feature>
<proteinExistence type="predicted"/>
<feature type="compositionally biased region" description="Acidic residues" evidence="1">
    <location>
        <begin position="1048"/>
        <end position="1062"/>
    </location>
</feature>
<feature type="compositionally biased region" description="Basic and acidic residues" evidence="1">
    <location>
        <begin position="1317"/>
        <end position="1356"/>
    </location>
</feature>
<feature type="compositionally biased region" description="Polar residues" evidence="1">
    <location>
        <begin position="1141"/>
        <end position="1155"/>
    </location>
</feature>
<dbReference type="InterPro" id="IPR009050">
    <property type="entry name" value="Globin-like_sf"/>
</dbReference>
<evidence type="ECO:0000256" key="1">
    <source>
        <dbReference type="SAM" id="MobiDB-lite"/>
    </source>
</evidence>
<dbReference type="Pfam" id="PF00612">
    <property type="entry name" value="IQ"/>
    <property type="match status" value="1"/>
</dbReference>
<accession>A0A9X0CNV1</accession>
<name>A0A9X0CNV1_9CNID</name>
<dbReference type="GO" id="GO:0020037">
    <property type="term" value="F:heme binding"/>
    <property type="evidence" value="ECO:0007669"/>
    <property type="project" value="InterPro"/>
</dbReference>
<feature type="region of interest" description="Disordered" evidence="1">
    <location>
        <begin position="1103"/>
        <end position="1178"/>
    </location>
</feature>
<feature type="compositionally biased region" description="Basic and acidic residues" evidence="1">
    <location>
        <begin position="1169"/>
        <end position="1178"/>
    </location>
</feature>
<dbReference type="OrthoDB" id="9374162at2759"/>
<keyword evidence="4" id="KW-1185">Reference proteome</keyword>
<evidence type="ECO:0000313" key="3">
    <source>
        <dbReference type="EMBL" id="KAJ7363699.1"/>
    </source>
</evidence>
<dbReference type="InterPro" id="IPR054093">
    <property type="entry name" value="Androglobin_II"/>
</dbReference>
<dbReference type="InterPro" id="IPR053033">
    <property type="entry name" value="Androglobin-like"/>
</dbReference>
<feature type="region of interest" description="Disordered" evidence="1">
    <location>
        <begin position="99"/>
        <end position="339"/>
    </location>
</feature>
<gene>
    <name evidence="3" type="ORF">OS493_009862</name>
</gene>
<feature type="compositionally biased region" description="Basic and acidic residues" evidence="1">
    <location>
        <begin position="268"/>
        <end position="299"/>
    </location>
</feature>
<feature type="compositionally biased region" description="Basic and acidic residues" evidence="1">
    <location>
        <begin position="325"/>
        <end position="339"/>
    </location>
</feature>
<dbReference type="CDD" id="cd22307">
    <property type="entry name" value="Adgb_C_mid-like"/>
    <property type="match status" value="1"/>
</dbReference>
<dbReference type="PROSITE" id="PS50096">
    <property type="entry name" value="IQ"/>
    <property type="match status" value="1"/>
</dbReference>
<feature type="compositionally biased region" description="Basic residues" evidence="1">
    <location>
        <begin position="1371"/>
        <end position="1382"/>
    </location>
</feature>
<dbReference type="SUPFAM" id="SSF46458">
    <property type="entry name" value="Globin-like"/>
    <property type="match status" value="1"/>
</dbReference>
<evidence type="ECO:0000313" key="4">
    <source>
        <dbReference type="Proteomes" id="UP001163046"/>
    </source>
</evidence>
<dbReference type="InterPro" id="IPR057249">
    <property type="entry name" value="Globin_CP_ADGB"/>
</dbReference>
<dbReference type="GO" id="GO:0019825">
    <property type="term" value="F:oxygen binding"/>
    <property type="evidence" value="ECO:0007669"/>
    <property type="project" value="InterPro"/>
</dbReference>
<dbReference type="InterPro" id="IPR000048">
    <property type="entry name" value="IQ_motif_EF-hand-BS"/>
</dbReference>
<protein>
    <recommendedName>
        <fullName evidence="2">Globin domain-containing protein</fullName>
    </recommendedName>
</protein>
<feature type="compositionally biased region" description="Basic and acidic residues" evidence="1">
    <location>
        <begin position="1"/>
        <end position="10"/>
    </location>
</feature>
<reference evidence="3" key="1">
    <citation type="submission" date="2023-01" db="EMBL/GenBank/DDBJ databases">
        <title>Genome assembly of the deep-sea coral Lophelia pertusa.</title>
        <authorList>
            <person name="Herrera S."/>
            <person name="Cordes E."/>
        </authorList>
    </citation>
    <scope>NUCLEOTIDE SEQUENCE</scope>
    <source>
        <strain evidence="3">USNM1676648</strain>
        <tissue evidence="3">Polyp</tissue>
    </source>
</reference>
<feature type="compositionally biased region" description="Low complexity" evidence="1">
    <location>
        <begin position="1028"/>
        <end position="1042"/>
    </location>
</feature>
<dbReference type="InterPro" id="IPR012292">
    <property type="entry name" value="Globin/Proto"/>
</dbReference>
<evidence type="ECO:0000259" key="2">
    <source>
        <dbReference type="PROSITE" id="PS52042"/>
    </source>
</evidence>
<sequence length="1382" mass="155204">MPADASEKLRQSGLSHNHPHPIMLTTVRDCPLVPPPPPVQIPRWKLIRQKKNKQLVEPALTPPEPPKEPQFLEVVSPFLNHKVSLIPVSRAKTPVRWLKFRPEKPMGEIQEEGDKDDGEKLECGEGEEGAEKVPSEKKDGGTDEATAVKEDDKPKTPTPRLESEEAKTDHEKEREQLKESKDSRESLRERPSTKDCLKAKEREKSAKSEKGEKDKLPKTADKGDKSRSGSKLSVIDKPERSKSGGSSPKGRRMSRMEKPGDLQIKTPPESRRMSRVDKGVKVELERESSHKVDTIREADVPALDLPSAVADGDKTPGDGTDGETTDEKTEGDKTEDGDKVKEDCNKEKKIWMEYADFCKCFRHLCIFHKPNTYNYSKGNSELKNVAMTSHVGKKSGLVPASSVTATTPAPGKATALSPSPYHGSYGVQAQNQDPPPPFLFVDSLKPIEIVVNFTAFSRWLDPPQPIVRERDKDKEKDSSSVITDTKETMQIEEKPVPPTPGLLVAEPYSWKSLVTGQPILRIRTTGTKAAVLVLPPGRHVLRFLLQAPHGYHVEMASQTPFVYGDEDTVMACLTKESCRFLEHAMSVFQSVGGLVASFADPPADRKFGLDLGLKDQPKNIQDQHYKVFMRCLLKSVRCNLADSYDLAMHFAWKAFQFQASLCLHQRVGHRPLSAAEITRIGSMTNRRRIKSAGSVPPTWVDRTSNTEEENAATKIQATFRGYFLRKLARAYVKGTDEHQKVWELLSKAWGVIEPNLEGFAIQIFRLMFKRDAGLFPLFPFFKDEWSRVAYTDYNGGYPEQPPQSWFVVFREVFFVDEPVLMVPKLYVTLPTCLLRVVDNDSGEELTRVFQKVAPNNLKKNKRGYTFVAEARTPNAILPPGKFRLRVIGSTEPLPYPGREGVNSHFVNKEIRDYYIPNKYNIIFRYTVKVPEDHMASLQLGTSKSDVYIKLQILDHEQEVCSTTGKSHAVIPAFTFYRDRTGDEDEKQGKRGSRPTTSSHPRSAKRPPSGRKAVASPVQGKAGKKSGKESSNSSRPGSSQKGSRPLLCDDSEDKEDEEPEDTEPEVKIHKYIIQAQVLRDSWPLSKTAWDFVAMLKSLDRLDVEVPAESAPRGDKLSASVSKGKKSKEGKESRTSKAGQAGSRPSSQQQFDSSKPNWTLRIVSDANAEEIEVKKDTERQDEIKAMKLAWEAAEPGRAAKAQQSRQKFLNEHMVKLDRDAIEEENGDEEQHEEKDASSSEILTVTSPVQSESDQGELTLVPPPKEPDQILQPLNPPKTIRSRGAQRKEVENRREQDRLDRNTAKERQLQEAEELQAASDKWRSEVNERREAYRQKFLEAEKQKEEAQAAEAAKERERSPSPSKSRKSASTAKGGRKTPSKGKKK</sequence>
<comment type="caution">
    <text evidence="3">The sequence shown here is derived from an EMBL/GenBank/DDBJ whole genome shotgun (WGS) entry which is preliminary data.</text>
</comment>
<dbReference type="PANTHER" id="PTHR46298">
    <property type="entry name" value="ANDROGLOBIN"/>
    <property type="match status" value="1"/>
</dbReference>
<dbReference type="Pfam" id="PF22068">
    <property type="entry name" value="Androglobin_II"/>
    <property type="match status" value="1"/>
</dbReference>
<dbReference type="PROSITE" id="PS52042">
    <property type="entry name" value="GLOBIN_CP_ADGB"/>
    <property type="match status" value="1"/>
</dbReference>
<feature type="compositionally biased region" description="Basic and acidic residues" evidence="1">
    <location>
        <begin position="1283"/>
        <end position="1307"/>
    </location>
</feature>
<feature type="domain" description="Globin" evidence="2">
    <location>
        <begin position="554"/>
        <end position="770"/>
    </location>
</feature>
<feature type="compositionally biased region" description="Basic and acidic residues" evidence="1">
    <location>
        <begin position="1206"/>
        <end position="1217"/>
    </location>
</feature>
<dbReference type="Gene3D" id="1.10.490.10">
    <property type="entry name" value="Globins"/>
    <property type="match status" value="2"/>
</dbReference>
<feature type="region of interest" description="Disordered" evidence="1">
    <location>
        <begin position="1192"/>
        <end position="1382"/>
    </location>
</feature>
<feature type="region of interest" description="Disordered" evidence="1">
    <location>
        <begin position="979"/>
        <end position="1067"/>
    </location>
</feature>
<dbReference type="Pfam" id="PF22070">
    <property type="entry name" value="Androglobin_V"/>
    <property type="match status" value="1"/>
</dbReference>
<dbReference type="Pfam" id="PF22069">
    <property type="entry name" value="Androglobin_IV"/>
    <property type="match status" value="1"/>
</dbReference>
<feature type="compositionally biased region" description="Basic and acidic residues" evidence="1">
    <location>
        <begin position="117"/>
        <end position="227"/>
    </location>
</feature>
<dbReference type="Proteomes" id="UP001163046">
    <property type="component" value="Unassembled WGS sequence"/>
</dbReference>
<feature type="region of interest" description="Disordered" evidence="1">
    <location>
        <begin position="1"/>
        <end position="22"/>
    </location>
</feature>
<feature type="compositionally biased region" description="Polar residues" evidence="1">
    <location>
        <begin position="1236"/>
        <end position="1250"/>
    </location>
</feature>
<dbReference type="SMART" id="SM00015">
    <property type="entry name" value="IQ"/>
    <property type="match status" value="1"/>
</dbReference>
<organism evidence="3 4">
    <name type="scientific">Desmophyllum pertusum</name>
    <dbReference type="NCBI Taxonomy" id="174260"/>
    <lineage>
        <taxon>Eukaryota</taxon>
        <taxon>Metazoa</taxon>
        <taxon>Cnidaria</taxon>
        <taxon>Anthozoa</taxon>
        <taxon>Hexacorallia</taxon>
        <taxon>Scleractinia</taxon>
        <taxon>Caryophylliina</taxon>
        <taxon>Caryophylliidae</taxon>
        <taxon>Desmophyllum</taxon>
    </lineage>
</organism>
<dbReference type="InterPro" id="IPR054095">
    <property type="entry name" value="Androglobin_V"/>
</dbReference>
<dbReference type="EMBL" id="MU827305">
    <property type="protein sequence ID" value="KAJ7363699.1"/>
    <property type="molecule type" value="Genomic_DNA"/>
</dbReference>
<dbReference type="InterPro" id="IPR054094">
    <property type="entry name" value="Androglobin_IV"/>
</dbReference>